<feature type="transmembrane region" description="Helical" evidence="8">
    <location>
        <begin position="110"/>
        <end position="133"/>
    </location>
</feature>
<dbReference type="EMBL" id="JAUYVI010000007">
    <property type="protein sequence ID" value="MDQ7250394.1"/>
    <property type="molecule type" value="Genomic_DNA"/>
</dbReference>
<dbReference type="PANTHER" id="PTHR42929">
    <property type="entry name" value="INNER MEMBRANE ABC TRANSPORTER PERMEASE PROTEIN YDCU-RELATED-RELATED"/>
    <property type="match status" value="1"/>
</dbReference>
<protein>
    <submittedName>
        <fullName evidence="10">ABC transporter permease</fullName>
    </submittedName>
</protein>
<dbReference type="PANTHER" id="PTHR42929:SF5">
    <property type="entry name" value="ABC TRANSPORTER PERMEASE PROTEIN"/>
    <property type="match status" value="1"/>
</dbReference>
<proteinExistence type="inferred from homology"/>
<keyword evidence="5 8" id="KW-0812">Transmembrane</keyword>
<comment type="subcellular location">
    <subcellularLocation>
        <location evidence="1 8">Cell membrane</location>
        <topology evidence="1 8">Multi-pass membrane protein</topology>
    </subcellularLocation>
</comment>
<feature type="transmembrane region" description="Helical" evidence="8">
    <location>
        <begin position="27"/>
        <end position="50"/>
    </location>
</feature>
<keyword evidence="11" id="KW-1185">Reference proteome</keyword>
<dbReference type="InterPro" id="IPR035906">
    <property type="entry name" value="MetI-like_sf"/>
</dbReference>
<feature type="domain" description="ABC transmembrane type-1" evidence="9">
    <location>
        <begin position="75"/>
        <end position="281"/>
    </location>
</feature>
<dbReference type="SUPFAM" id="SSF161098">
    <property type="entry name" value="MetI-like"/>
    <property type="match status" value="1"/>
</dbReference>
<feature type="transmembrane region" description="Helical" evidence="8">
    <location>
        <begin position="70"/>
        <end position="98"/>
    </location>
</feature>
<gene>
    <name evidence="10" type="ORF">Q8A70_22075</name>
</gene>
<evidence type="ECO:0000256" key="8">
    <source>
        <dbReference type="RuleBase" id="RU363032"/>
    </source>
</evidence>
<keyword evidence="7 8" id="KW-0472">Membrane</keyword>
<evidence type="ECO:0000256" key="7">
    <source>
        <dbReference type="ARBA" id="ARBA00023136"/>
    </source>
</evidence>
<dbReference type="CDD" id="cd06261">
    <property type="entry name" value="TM_PBP2"/>
    <property type="match status" value="1"/>
</dbReference>
<reference evidence="11" key="1">
    <citation type="submission" date="2023-08" db="EMBL/GenBank/DDBJ databases">
        <title>Rhodospirillaceae gen. nov., a novel taxon isolated from the Yangtze River Yuezi River estuary sludge.</title>
        <authorList>
            <person name="Ruan L."/>
        </authorList>
    </citation>
    <scope>NUCLEOTIDE SEQUENCE [LARGE SCALE GENOMIC DNA]</scope>
    <source>
        <strain evidence="11">R-7</strain>
    </source>
</reference>
<evidence type="ECO:0000259" key="9">
    <source>
        <dbReference type="PROSITE" id="PS50928"/>
    </source>
</evidence>
<feature type="transmembrane region" description="Helical" evidence="8">
    <location>
        <begin position="212"/>
        <end position="233"/>
    </location>
</feature>
<evidence type="ECO:0000256" key="1">
    <source>
        <dbReference type="ARBA" id="ARBA00004651"/>
    </source>
</evidence>
<evidence type="ECO:0000256" key="6">
    <source>
        <dbReference type="ARBA" id="ARBA00022989"/>
    </source>
</evidence>
<dbReference type="RefSeq" id="WP_379959621.1">
    <property type="nucleotide sequence ID" value="NZ_JAUYVI010000007.1"/>
</dbReference>
<dbReference type="PROSITE" id="PS50928">
    <property type="entry name" value="ABC_TM1"/>
    <property type="match status" value="1"/>
</dbReference>
<keyword evidence="3 8" id="KW-0813">Transport</keyword>
<dbReference type="Gene3D" id="1.10.3720.10">
    <property type="entry name" value="MetI-like"/>
    <property type="match status" value="1"/>
</dbReference>
<evidence type="ECO:0000313" key="10">
    <source>
        <dbReference type="EMBL" id="MDQ7250394.1"/>
    </source>
</evidence>
<evidence type="ECO:0000256" key="3">
    <source>
        <dbReference type="ARBA" id="ARBA00022448"/>
    </source>
</evidence>
<keyword evidence="6 8" id="KW-1133">Transmembrane helix</keyword>
<organism evidence="10 11">
    <name type="scientific">Dongia sedimenti</name>
    <dbReference type="NCBI Taxonomy" id="3064282"/>
    <lineage>
        <taxon>Bacteria</taxon>
        <taxon>Pseudomonadati</taxon>
        <taxon>Pseudomonadota</taxon>
        <taxon>Alphaproteobacteria</taxon>
        <taxon>Rhodospirillales</taxon>
        <taxon>Dongiaceae</taxon>
        <taxon>Dongia</taxon>
    </lineage>
</organism>
<evidence type="ECO:0000256" key="5">
    <source>
        <dbReference type="ARBA" id="ARBA00022692"/>
    </source>
</evidence>
<name>A0ABU0YRP3_9PROT</name>
<keyword evidence="4" id="KW-1003">Cell membrane</keyword>
<comment type="similarity">
    <text evidence="2">Belongs to the binding-protein-dependent transport system permease family. CysTW subfamily.</text>
</comment>
<dbReference type="Pfam" id="PF00528">
    <property type="entry name" value="BPD_transp_1"/>
    <property type="match status" value="1"/>
</dbReference>
<evidence type="ECO:0000256" key="2">
    <source>
        <dbReference type="ARBA" id="ARBA00007069"/>
    </source>
</evidence>
<dbReference type="InterPro" id="IPR000515">
    <property type="entry name" value="MetI-like"/>
</dbReference>
<dbReference type="Proteomes" id="UP001230156">
    <property type="component" value="Unassembled WGS sequence"/>
</dbReference>
<evidence type="ECO:0000313" key="11">
    <source>
        <dbReference type="Proteomes" id="UP001230156"/>
    </source>
</evidence>
<comment type="caution">
    <text evidence="10">The sequence shown here is derived from an EMBL/GenBank/DDBJ whole genome shotgun (WGS) entry which is preliminary data.</text>
</comment>
<feature type="transmembrane region" description="Helical" evidence="8">
    <location>
        <begin position="260"/>
        <end position="285"/>
    </location>
</feature>
<accession>A0ABU0YRP3</accession>
<sequence length="294" mass="32175">MTTFILDREEKRTRPVLASLRPRGAGWLVLPAAVLLLLFFAVPISWLLAASVSYPQLGLQNFAALYEKTIYLRVLGNTVVISGVTTFWCAIIGYPLAFTMANGSPRVRRALVFIILIPFWTSLLVRTFAWMVLLQKQGLINDLLMSAGLIDSPVALIYNRLGVYIGMVQVLLPFMIFPLYSVMVRIDKSYSQAAATLGAPPIRNFFRIYLPLSLPGVLSGASLVFISALGYYITPALLGGPADMMIAQMIEKQISQFGNWGLAGALAVVLLVGTGVSLAIVHRVLGVRAGWRRA</sequence>
<feature type="transmembrane region" description="Helical" evidence="8">
    <location>
        <begin position="161"/>
        <end position="182"/>
    </location>
</feature>
<evidence type="ECO:0000256" key="4">
    <source>
        <dbReference type="ARBA" id="ARBA00022475"/>
    </source>
</evidence>